<dbReference type="PANTHER" id="PTHR43695:SF1">
    <property type="entry name" value="RHAMNOGALACTURONAN ACETYLESTERASE"/>
    <property type="match status" value="1"/>
</dbReference>
<dbReference type="InterPro" id="IPR037459">
    <property type="entry name" value="RhgT-like"/>
</dbReference>
<dbReference type="Pfam" id="PF00657">
    <property type="entry name" value="Lipase_GDSL"/>
    <property type="match status" value="1"/>
</dbReference>
<organism evidence="4 5">
    <name type="scientific">Sphaerosporella brunnea</name>
    <dbReference type="NCBI Taxonomy" id="1250544"/>
    <lineage>
        <taxon>Eukaryota</taxon>
        <taxon>Fungi</taxon>
        <taxon>Dikarya</taxon>
        <taxon>Ascomycota</taxon>
        <taxon>Pezizomycotina</taxon>
        <taxon>Pezizomycetes</taxon>
        <taxon>Pezizales</taxon>
        <taxon>Pyronemataceae</taxon>
        <taxon>Sphaerosporella</taxon>
    </lineage>
</organism>
<dbReference type="Gene3D" id="3.40.50.1110">
    <property type="entry name" value="SGNH hydrolase"/>
    <property type="match status" value="1"/>
</dbReference>
<dbReference type="InterPro" id="IPR036514">
    <property type="entry name" value="SGNH_hydro_sf"/>
</dbReference>
<evidence type="ECO:0000313" key="5">
    <source>
        <dbReference type="Proteomes" id="UP000326924"/>
    </source>
</evidence>
<evidence type="ECO:0000256" key="3">
    <source>
        <dbReference type="SAM" id="SignalP"/>
    </source>
</evidence>
<keyword evidence="5" id="KW-1185">Reference proteome</keyword>
<dbReference type="PANTHER" id="PTHR43695">
    <property type="entry name" value="PUTATIVE (AFU_ORTHOLOGUE AFUA_2G17250)-RELATED"/>
    <property type="match status" value="1"/>
</dbReference>
<sequence>MVKQYLLLGAALLAQTASCLKILMAGDSTMAQNSLATKQGWGTPFAEYMNVTVVNLARGGRSARSYTREGLFASLVAQITPGDYVIIEFGHNDGGNPSTYDTASVYGSDNSTKTVTLSDGTVEVVQTFVTYEKNMANDVLAAGGVPILSSQTPNGDSWNDAKTEISYPPRFVGYAEIAASQTGSVFMNHWSWVAIAYGHLGYDNVYPKLFPGDHTHTNPEGADVVARAFVNGLRCTNHPLAGMLTAAGEEIPMVCS</sequence>
<keyword evidence="2 4" id="KW-0378">Hydrolase</keyword>
<dbReference type="SUPFAM" id="SSF52266">
    <property type="entry name" value="SGNH hydrolase"/>
    <property type="match status" value="1"/>
</dbReference>
<dbReference type="Proteomes" id="UP000326924">
    <property type="component" value="Unassembled WGS sequence"/>
</dbReference>
<proteinExistence type="inferred from homology"/>
<dbReference type="AlphaFoldDB" id="A0A5J5FBC4"/>
<feature type="signal peptide" evidence="3">
    <location>
        <begin position="1"/>
        <end position="19"/>
    </location>
</feature>
<reference evidence="4 5" key="1">
    <citation type="submission" date="2019-09" db="EMBL/GenBank/DDBJ databases">
        <title>Draft genome of the ectomycorrhizal ascomycete Sphaerosporella brunnea.</title>
        <authorList>
            <consortium name="DOE Joint Genome Institute"/>
            <person name="Benucci G.M."/>
            <person name="Marozzi G."/>
            <person name="Antonielli L."/>
            <person name="Sanchez S."/>
            <person name="Marco P."/>
            <person name="Wang X."/>
            <person name="Falini L.B."/>
            <person name="Barry K."/>
            <person name="Haridas S."/>
            <person name="Lipzen A."/>
            <person name="Labutti K."/>
            <person name="Grigoriev I.V."/>
            <person name="Murat C."/>
            <person name="Martin F."/>
            <person name="Albertini E."/>
            <person name="Donnini D."/>
            <person name="Bonito G."/>
        </authorList>
    </citation>
    <scope>NUCLEOTIDE SEQUENCE [LARGE SCALE GENOMIC DNA]</scope>
    <source>
        <strain evidence="4 5">Sb_GMNB300</strain>
    </source>
</reference>
<dbReference type="OrthoDB" id="2141316at2759"/>
<evidence type="ECO:0000256" key="1">
    <source>
        <dbReference type="ARBA" id="ARBA00008668"/>
    </source>
</evidence>
<accession>A0A5J5FBC4</accession>
<dbReference type="InParanoid" id="A0A5J5FBC4"/>
<gene>
    <name evidence="4" type="ORF">FN846DRAFT_789165</name>
</gene>
<name>A0A5J5FBC4_9PEZI</name>
<evidence type="ECO:0000256" key="2">
    <source>
        <dbReference type="ARBA" id="ARBA00022801"/>
    </source>
</evidence>
<comment type="similarity">
    <text evidence="1">Belongs to the 'GDSL' lipolytic enzyme family.</text>
</comment>
<dbReference type="GO" id="GO:0016788">
    <property type="term" value="F:hydrolase activity, acting on ester bonds"/>
    <property type="evidence" value="ECO:0007669"/>
    <property type="project" value="InterPro"/>
</dbReference>
<feature type="chain" id="PRO_5023835422" evidence="3">
    <location>
        <begin position="20"/>
        <end position="256"/>
    </location>
</feature>
<keyword evidence="3" id="KW-0732">Signal</keyword>
<comment type="caution">
    <text evidence="4">The sequence shown here is derived from an EMBL/GenBank/DDBJ whole genome shotgun (WGS) entry which is preliminary data.</text>
</comment>
<dbReference type="InterPro" id="IPR001087">
    <property type="entry name" value="GDSL"/>
</dbReference>
<protein>
    <submittedName>
        <fullName evidence="4">SGNH hydrolase-type esterase domain-containing protein</fullName>
    </submittedName>
</protein>
<evidence type="ECO:0000313" key="4">
    <source>
        <dbReference type="EMBL" id="KAA8914993.1"/>
    </source>
</evidence>
<dbReference type="EMBL" id="VXIS01000001">
    <property type="protein sequence ID" value="KAA8914993.1"/>
    <property type="molecule type" value="Genomic_DNA"/>
</dbReference>